<dbReference type="Pfam" id="PF03693">
    <property type="entry name" value="ParD_antitoxin"/>
    <property type="match status" value="1"/>
</dbReference>
<dbReference type="NCBIfam" id="TIGR02606">
    <property type="entry name" value="antidote_CC2985"/>
    <property type="match status" value="1"/>
</dbReference>
<accession>A0ABV8T2C7</accession>
<evidence type="ECO:0000256" key="3">
    <source>
        <dbReference type="ARBA" id="ARBA00022649"/>
    </source>
</evidence>
<dbReference type="Gene3D" id="6.10.10.120">
    <property type="entry name" value="Antitoxin ParD1-like"/>
    <property type="match status" value="1"/>
</dbReference>
<dbReference type="InterPro" id="IPR010985">
    <property type="entry name" value="Ribbon_hlx_hlx"/>
</dbReference>
<dbReference type="PANTHER" id="PTHR36582">
    <property type="entry name" value="ANTITOXIN PARD"/>
    <property type="match status" value="1"/>
</dbReference>
<dbReference type="PANTHER" id="PTHR36582:SF2">
    <property type="entry name" value="ANTITOXIN PARD"/>
    <property type="match status" value="1"/>
</dbReference>
<dbReference type="CDD" id="cd22231">
    <property type="entry name" value="RHH_NikR_HicB-like"/>
    <property type="match status" value="1"/>
</dbReference>
<keyword evidence="6" id="KW-1185">Reference proteome</keyword>
<evidence type="ECO:0000256" key="4">
    <source>
        <dbReference type="ARBA" id="ARBA00037106"/>
    </source>
</evidence>
<protein>
    <recommendedName>
        <fullName evidence="2">Antitoxin ParD</fullName>
    </recommendedName>
</protein>
<comment type="similarity">
    <text evidence="1">Belongs to the ParD antitoxin family.</text>
</comment>
<gene>
    <name evidence="5" type="ORF">ACFPN2_27465</name>
</gene>
<dbReference type="Proteomes" id="UP001595904">
    <property type="component" value="Unassembled WGS sequence"/>
</dbReference>
<evidence type="ECO:0000313" key="6">
    <source>
        <dbReference type="Proteomes" id="UP001595904"/>
    </source>
</evidence>
<evidence type="ECO:0000256" key="1">
    <source>
        <dbReference type="ARBA" id="ARBA00008580"/>
    </source>
</evidence>
<organism evidence="5 6">
    <name type="scientific">Steroidobacter flavus</name>
    <dbReference type="NCBI Taxonomy" id="1842136"/>
    <lineage>
        <taxon>Bacteria</taxon>
        <taxon>Pseudomonadati</taxon>
        <taxon>Pseudomonadota</taxon>
        <taxon>Gammaproteobacteria</taxon>
        <taxon>Steroidobacterales</taxon>
        <taxon>Steroidobacteraceae</taxon>
        <taxon>Steroidobacter</taxon>
    </lineage>
</organism>
<evidence type="ECO:0000256" key="2">
    <source>
        <dbReference type="ARBA" id="ARBA00017940"/>
    </source>
</evidence>
<sequence length="66" mass="7371">MSTMNVSIPDSMKLWVEQQADSGRYANASDYVRHLIRLDQERAAKIAHIQALVTEGIESGVGRRSI</sequence>
<dbReference type="RefSeq" id="WP_380602602.1">
    <property type="nucleotide sequence ID" value="NZ_JBHSDU010000014.1"/>
</dbReference>
<reference evidence="6" key="1">
    <citation type="journal article" date="2019" name="Int. J. Syst. Evol. Microbiol.">
        <title>The Global Catalogue of Microorganisms (GCM) 10K type strain sequencing project: providing services to taxonomists for standard genome sequencing and annotation.</title>
        <authorList>
            <consortium name="The Broad Institute Genomics Platform"/>
            <consortium name="The Broad Institute Genome Sequencing Center for Infectious Disease"/>
            <person name="Wu L."/>
            <person name="Ma J."/>
        </authorList>
    </citation>
    <scope>NUCLEOTIDE SEQUENCE [LARGE SCALE GENOMIC DNA]</scope>
    <source>
        <strain evidence="6">CGMCC 1.10759</strain>
    </source>
</reference>
<keyword evidence="3" id="KW-1277">Toxin-antitoxin system</keyword>
<proteinExistence type="inferred from homology"/>
<dbReference type="InterPro" id="IPR038296">
    <property type="entry name" value="ParD_sf"/>
</dbReference>
<comment type="function">
    <text evidence="4">Antitoxin component of a type II toxin-antitoxin (TA) system. Neutralizes the effect of toxin ParE.</text>
</comment>
<dbReference type="SUPFAM" id="SSF47598">
    <property type="entry name" value="Ribbon-helix-helix"/>
    <property type="match status" value="1"/>
</dbReference>
<comment type="caution">
    <text evidence="5">The sequence shown here is derived from an EMBL/GenBank/DDBJ whole genome shotgun (WGS) entry which is preliminary data.</text>
</comment>
<dbReference type="EMBL" id="JBHSDU010000014">
    <property type="protein sequence ID" value="MFC4312854.1"/>
    <property type="molecule type" value="Genomic_DNA"/>
</dbReference>
<dbReference type="InterPro" id="IPR022789">
    <property type="entry name" value="ParD"/>
</dbReference>
<name>A0ABV8T2C7_9GAMM</name>
<evidence type="ECO:0000313" key="5">
    <source>
        <dbReference type="EMBL" id="MFC4312854.1"/>
    </source>
</evidence>